<feature type="domain" description="DUF5672" evidence="1">
    <location>
        <begin position="114"/>
        <end position="266"/>
    </location>
</feature>
<protein>
    <recommendedName>
        <fullName evidence="1">DUF5672 domain-containing protein</fullName>
    </recommendedName>
</protein>
<dbReference type="AlphaFoldDB" id="A0A9P7H896"/>
<accession>A0A9P7H896</accession>
<organism evidence="2 3">
    <name type="scientific">Fusarium avenaceum</name>
    <dbReference type="NCBI Taxonomy" id="40199"/>
    <lineage>
        <taxon>Eukaryota</taxon>
        <taxon>Fungi</taxon>
        <taxon>Dikarya</taxon>
        <taxon>Ascomycota</taxon>
        <taxon>Pezizomycotina</taxon>
        <taxon>Sordariomycetes</taxon>
        <taxon>Hypocreomycetidae</taxon>
        <taxon>Hypocreales</taxon>
        <taxon>Nectriaceae</taxon>
        <taxon>Fusarium</taxon>
        <taxon>Fusarium tricinctum species complex</taxon>
    </lineage>
</organism>
<dbReference type="EMBL" id="JAGPUO010000004">
    <property type="protein sequence ID" value="KAG5663578.1"/>
    <property type="molecule type" value="Genomic_DNA"/>
</dbReference>
<evidence type="ECO:0000313" key="2">
    <source>
        <dbReference type="EMBL" id="KAG5663578.1"/>
    </source>
</evidence>
<dbReference type="InterPro" id="IPR043729">
    <property type="entry name" value="DUF5672"/>
</dbReference>
<gene>
    <name evidence="2" type="ORF">KAF25_001514</name>
</gene>
<evidence type="ECO:0000313" key="3">
    <source>
        <dbReference type="Proteomes" id="UP000782241"/>
    </source>
</evidence>
<comment type="caution">
    <text evidence="2">The sequence shown here is derived from an EMBL/GenBank/DDBJ whole genome shotgun (WGS) entry which is preliminary data.</text>
</comment>
<reference evidence="2" key="1">
    <citation type="submission" date="2021-04" db="EMBL/GenBank/DDBJ databases">
        <title>Draft genome of Fusarium avenaceum strain F156N33, isolated from an atmospheric sample in Virginia.</title>
        <authorList>
            <person name="Yang S."/>
            <person name="Vinatzer B.A."/>
            <person name="Coleman J."/>
        </authorList>
    </citation>
    <scope>NUCLEOTIDE SEQUENCE</scope>
    <source>
        <strain evidence="2">F156N33</strain>
    </source>
</reference>
<dbReference type="Pfam" id="PF18922">
    <property type="entry name" value="DUF5672"/>
    <property type="match status" value="1"/>
</dbReference>
<dbReference type="Proteomes" id="UP000782241">
    <property type="component" value="Unassembled WGS sequence"/>
</dbReference>
<evidence type="ECO:0000259" key="1">
    <source>
        <dbReference type="Pfam" id="PF18922"/>
    </source>
</evidence>
<proteinExistence type="predicted"/>
<name>A0A9P7H896_9HYPO</name>
<sequence>MKALLSRRTLYAVVSLALTWILALTYRESLFNGMKSQLRFSHPSGFLIKNKVATITDTLFTPRLIPLILHYRAVLGPSWPIVFFTSQATFDKHFSPNASSTSAAWRQAVADGSIETRIISSQFNLTSRKGVNSYLSNPWLWEQLAPAKHVLVFQADAILCANAQKAVDDYLEWDFIGAPLNDTRQVFNGGLSLRNRQMTLDIVKDRDWWTDWNTKGAEYEGHGEDYWMSVLMRERGARLPSVQEALTFSKQLPWHFKLPGDPIGYHRVHRQLRRDKKAIPRIRGWCPEIDLAGTGKLR</sequence>
<keyword evidence="3" id="KW-1185">Reference proteome</keyword>